<dbReference type="Gene3D" id="1.20.1280.50">
    <property type="match status" value="1"/>
</dbReference>
<dbReference type="Pfam" id="PF12937">
    <property type="entry name" value="F-box-like"/>
    <property type="match status" value="1"/>
</dbReference>
<dbReference type="Gene3D" id="3.10.110.10">
    <property type="entry name" value="Ubiquitin Conjugating Enzyme"/>
    <property type="match status" value="1"/>
</dbReference>
<dbReference type="InterPro" id="IPR000608">
    <property type="entry name" value="UBC"/>
</dbReference>
<organism evidence="4 5">
    <name type="scientific">Acrasis kona</name>
    <dbReference type="NCBI Taxonomy" id="1008807"/>
    <lineage>
        <taxon>Eukaryota</taxon>
        <taxon>Discoba</taxon>
        <taxon>Heterolobosea</taxon>
        <taxon>Tetramitia</taxon>
        <taxon>Eutetramitia</taxon>
        <taxon>Acrasidae</taxon>
        <taxon>Acrasis</taxon>
    </lineage>
</organism>
<dbReference type="CDD" id="cd09917">
    <property type="entry name" value="F-box_SF"/>
    <property type="match status" value="1"/>
</dbReference>
<dbReference type="InterPro" id="IPR036047">
    <property type="entry name" value="F-box-like_dom_sf"/>
</dbReference>
<accession>A0AAW2ZMS2</accession>
<dbReference type="PROSITE" id="PS50127">
    <property type="entry name" value="UBC_2"/>
    <property type="match status" value="1"/>
</dbReference>
<dbReference type="Proteomes" id="UP001431209">
    <property type="component" value="Unassembled WGS sequence"/>
</dbReference>
<proteinExistence type="predicted"/>
<dbReference type="InterPro" id="IPR001810">
    <property type="entry name" value="F-box_dom"/>
</dbReference>
<reference evidence="4 5" key="1">
    <citation type="submission" date="2024-03" db="EMBL/GenBank/DDBJ databases">
        <title>The Acrasis kona genome and developmental transcriptomes reveal deep origins of eukaryotic multicellular pathways.</title>
        <authorList>
            <person name="Sheikh S."/>
            <person name="Fu C.-J."/>
            <person name="Brown M.W."/>
            <person name="Baldauf S.L."/>
        </authorList>
    </citation>
    <scope>NUCLEOTIDE SEQUENCE [LARGE SCALE GENOMIC DNA]</scope>
    <source>
        <strain evidence="4 5">ATCC MYA-3509</strain>
    </source>
</reference>
<dbReference type="SUPFAM" id="SSF54495">
    <property type="entry name" value="UBC-like"/>
    <property type="match status" value="1"/>
</dbReference>
<evidence type="ECO:0000256" key="1">
    <source>
        <dbReference type="SAM" id="MobiDB-lite"/>
    </source>
</evidence>
<feature type="compositionally biased region" description="Polar residues" evidence="1">
    <location>
        <begin position="123"/>
        <end position="132"/>
    </location>
</feature>
<feature type="domain" description="UBC core" evidence="2">
    <location>
        <begin position="1"/>
        <end position="99"/>
    </location>
</feature>
<dbReference type="EMBL" id="JAOPGA020001630">
    <property type="protein sequence ID" value="KAL0490004.1"/>
    <property type="molecule type" value="Genomic_DNA"/>
</dbReference>
<dbReference type="AlphaFoldDB" id="A0AAW2ZMS2"/>
<dbReference type="InterPro" id="IPR016135">
    <property type="entry name" value="UBQ-conjugating_enzyme/RWD"/>
</dbReference>
<evidence type="ECO:0000259" key="3">
    <source>
        <dbReference type="PROSITE" id="PS50181"/>
    </source>
</evidence>
<dbReference type="PROSITE" id="PS50181">
    <property type="entry name" value="FBOX"/>
    <property type="match status" value="1"/>
</dbReference>
<evidence type="ECO:0000313" key="5">
    <source>
        <dbReference type="Proteomes" id="UP001431209"/>
    </source>
</evidence>
<evidence type="ECO:0000259" key="2">
    <source>
        <dbReference type="PROSITE" id="PS50127"/>
    </source>
</evidence>
<gene>
    <name evidence="4" type="ORF">AKO1_006708</name>
</gene>
<feature type="region of interest" description="Disordered" evidence="1">
    <location>
        <begin position="105"/>
        <end position="135"/>
    </location>
</feature>
<comment type="caution">
    <text evidence="4">The sequence shown here is derived from an EMBL/GenBank/DDBJ whole genome shotgun (WGS) entry which is preliminary data.</text>
</comment>
<feature type="domain" description="F-box" evidence="3">
    <location>
        <begin position="140"/>
        <end position="187"/>
    </location>
</feature>
<sequence length="572" mass="66945">MSPPSVRLLTKITRPHVYDAWICLDLLETHRSLEPYYGWSTSYSITSILLQLQSFLLGREESDVESEMLWLKPSLIEKAIDNSRTFVCSCGHDISKNIVNPRGEDWPDLVPEGSKSKKVNKAPKSNKQNAKPSQRKVKAKFTLHVLPNEVLLHIFEYLDVVELNRVSKVSIKFQSTSNSPMLRYSNEMQCFHSKISFKEDMLGVGINMEYTPMKILQSITTPMDLVSKSAYQQGLRQGVWKEKFKYWIPIYINKFHADTMVKDEFEKAVQRCYDSENISNRRSHIATLSVDILCKLMSSMVVEIMKGRVHASLKALEYYCHFHRLLIHVVLKYEGLQEQIDNKIKQFLSDESSRLKSAVPNLGEFLPLLSVSNYEWFDVKHVVIQESLDRNAMWIYKKHRYSATLEDKWKCYRVGSRLMMFHAYFLTKVVPPGKPLDEIARAYDIRYGRPTNKMQNDMQNNMFYIQSIDTYEEYLAYLSLTVRDVRQLLMLSTDNMFRKKYLVIPGRTHRPSGVQHVQIRSTTSSSNDDKVRMCMERRTRARTHQVKVTNKEREEKTKRNYNRFDVLANVTD</sequence>
<dbReference type="SUPFAM" id="SSF81383">
    <property type="entry name" value="F-box domain"/>
    <property type="match status" value="1"/>
</dbReference>
<name>A0AAW2ZMS2_9EUKA</name>
<keyword evidence="5" id="KW-1185">Reference proteome</keyword>
<protein>
    <submittedName>
        <fullName evidence="4">Ube2b</fullName>
    </submittedName>
</protein>
<evidence type="ECO:0000313" key="4">
    <source>
        <dbReference type="EMBL" id="KAL0490004.1"/>
    </source>
</evidence>
<dbReference type="Pfam" id="PF00179">
    <property type="entry name" value="UQ_con"/>
    <property type="match status" value="1"/>
</dbReference>
<dbReference type="SMART" id="SM00256">
    <property type="entry name" value="FBOX"/>
    <property type="match status" value="1"/>
</dbReference>